<dbReference type="PANTHER" id="PTHR30600">
    <property type="entry name" value="CYTOCHROME C PEROXIDASE-RELATED"/>
    <property type="match status" value="1"/>
</dbReference>
<evidence type="ECO:0000256" key="4">
    <source>
        <dbReference type="ARBA" id="ARBA00022729"/>
    </source>
</evidence>
<sequence length="322" mass="35751">MIIRRMIFLLLGGLSIATLLAGFQTSRNNNTPVTKAQLGEQLFFDNILSKDKTLSCASCHLPQYAFADTVAFSKGINGTPTTRNTPAITNLSGRPNYFWDGRAATLEEQALQPIISPAEMGLPIQEAVDRLNADVVYQQAFRQVFNTPVTEKNLLQAIAAFERTLETANSPYDRYINGDDHAMSPEAIRGRLLFIGKANCNNCHSGEDFTADRFKNIGLYNGKNLLDAGRFDATRDTAHMGFFKVPGLRNVAVTAPYMHNGMFKTLREVIAYYNKPDVVVHDGINRDLSLNAPLNLSEQEVSDLEAFLVALTDDRFVKRVAH</sequence>
<keyword evidence="6 10" id="KW-0560">Oxidoreductase</keyword>
<dbReference type="EMBL" id="JBEXAC010000001">
    <property type="protein sequence ID" value="MET6996355.1"/>
    <property type="molecule type" value="Genomic_DNA"/>
</dbReference>
<gene>
    <name evidence="10" type="ORF">ABR189_03210</name>
</gene>
<keyword evidence="2 8" id="KW-0349">Heme</keyword>
<dbReference type="Gene3D" id="1.10.760.10">
    <property type="entry name" value="Cytochrome c-like domain"/>
    <property type="match status" value="2"/>
</dbReference>
<keyword evidence="7 8" id="KW-0408">Iron</keyword>
<dbReference type="Pfam" id="PF03150">
    <property type="entry name" value="CCP_MauG"/>
    <property type="match status" value="1"/>
</dbReference>
<keyword evidence="10" id="KW-0575">Peroxidase</keyword>
<proteinExistence type="predicted"/>
<keyword evidence="3 8" id="KW-0479">Metal-binding</keyword>
<accession>A0ABV2T145</accession>
<organism evidence="10 11">
    <name type="scientific">Chitinophaga defluvii</name>
    <dbReference type="NCBI Taxonomy" id="3163343"/>
    <lineage>
        <taxon>Bacteria</taxon>
        <taxon>Pseudomonadati</taxon>
        <taxon>Bacteroidota</taxon>
        <taxon>Chitinophagia</taxon>
        <taxon>Chitinophagales</taxon>
        <taxon>Chitinophagaceae</taxon>
        <taxon>Chitinophaga</taxon>
    </lineage>
</organism>
<feature type="domain" description="Cytochrome c" evidence="9">
    <location>
        <begin position="34"/>
        <end position="139"/>
    </location>
</feature>
<dbReference type="RefSeq" id="WP_354659001.1">
    <property type="nucleotide sequence ID" value="NZ_JBEXAC010000001.1"/>
</dbReference>
<evidence type="ECO:0000256" key="7">
    <source>
        <dbReference type="ARBA" id="ARBA00023004"/>
    </source>
</evidence>
<evidence type="ECO:0000256" key="6">
    <source>
        <dbReference type="ARBA" id="ARBA00023002"/>
    </source>
</evidence>
<dbReference type="PANTHER" id="PTHR30600:SF10">
    <property type="entry name" value="BLL6722 PROTEIN"/>
    <property type="match status" value="1"/>
</dbReference>
<keyword evidence="4" id="KW-0732">Signal</keyword>
<name>A0ABV2T145_9BACT</name>
<evidence type="ECO:0000259" key="9">
    <source>
        <dbReference type="PROSITE" id="PS51007"/>
    </source>
</evidence>
<dbReference type="GO" id="GO:0004130">
    <property type="term" value="F:cytochrome-c peroxidase activity"/>
    <property type="evidence" value="ECO:0007669"/>
    <property type="project" value="UniProtKB-EC"/>
</dbReference>
<dbReference type="InterPro" id="IPR036909">
    <property type="entry name" value="Cyt_c-like_dom_sf"/>
</dbReference>
<evidence type="ECO:0000256" key="5">
    <source>
        <dbReference type="ARBA" id="ARBA00022764"/>
    </source>
</evidence>
<dbReference type="PIRSF" id="PIRSF000294">
    <property type="entry name" value="Cytochrome-c_peroxidase"/>
    <property type="match status" value="1"/>
</dbReference>
<evidence type="ECO:0000256" key="8">
    <source>
        <dbReference type="PROSITE-ProRule" id="PRU00433"/>
    </source>
</evidence>
<evidence type="ECO:0000256" key="1">
    <source>
        <dbReference type="ARBA" id="ARBA00004418"/>
    </source>
</evidence>
<dbReference type="PROSITE" id="PS51007">
    <property type="entry name" value="CYTC"/>
    <property type="match status" value="2"/>
</dbReference>
<dbReference type="InterPro" id="IPR026259">
    <property type="entry name" value="MauG/Cytc_peroxidase"/>
</dbReference>
<feature type="domain" description="Cytochrome c" evidence="9">
    <location>
        <begin position="185"/>
        <end position="312"/>
    </location>
</feature>
<evidence type="ECO:0000313" key="11">
    <source>
        <dbReference type="Proteomes" id="UP001549749"/>
    </source>
</evidence>
<evidence type="ECO:0000256" key="2">
    <source>
        <dbReference type="ARBA" id="ARBA00022617"/>
    </source>
</evidence>
<dbReference type="EC" id="1.11.1.5" evidence="10"/>
<dbReference type="InterPro" id="IPR009056">
    <property type="entry name" value="Cyt_c-like_dom"/>
</dbReference>
<keyword evidence="11" id="KW-1185">Reference proteome</keyword>
<dbReference type="Proteomes" id="UP001549749">
    <property type="component" value="Unassembled WGS sequence"/>
</dbReference>
<comment type="subcellular location">
    <subcellularLocation>
        <location evidence="1">Periplasm</location>
    </subcellularLocation>
</comment>
<keyword evidence="5" id="KW-0574">Periplasm</keyword>
<comment type="caution">
    <text evidence="10">The sequence shown here is derived from an EMBL/GenBank/DDBJ whole genome shotgun (WGS) entry which is preliminary data.</text>
</comment>
<evidence type="ECO:0000313" key="10">
    <source>
        <dbReference type="EMBL" id="MET6996355.1"/>
    </source>
</evidence>
<reference evidence="10 11" key="1">
    <citation type="submission" date="2024-06" db="EMBL/GenBank/DDBJ databases">
        <title>Chitinophaga defluvii sp. nov., isolated from municipal sewage.</title>
        <authorList>
            <person name="Zhang L."/>
        </authorList>
    </citation>
    <scope>NUCLEOTIDE SEQUENCE [LARGE SCALE GENOMIC DNA]</scope>
    <source>
        <strain evidence="10 11">H8</strain>
    </source>
</reference>
<dbReference type="InterPro" id="IPR004852">
    <property type="entry name" value="Di-haem_cyt_c_peroxidsae"/>
</dbReference>
<protein>
    <submittedName>
        <fullName evidence="10">Cytochrome c peroxidase</fullName>
        <ecNumber evidence="10">1.11.1.5</ecNumber>
    </submittedName>
</protein>
<dbReference type="SUPFAM" id="SSF46626">
    <property type="entry name" value="Cytochrome c"/>
    <property type="match status" value="2"/>
</dbReference>
<dbReference type="InterPro" id="IPR051395">
    <property type="entry name" value="Cytochrome_c_Peroxidase/MauG"/>
</dbReference>
<evidence type="ECO:0000256" key="3">
    <source>
        <dbReference type="ARBA" id="ARBA00022723"/>
    </source>
</evidence>